<dbReference type="OrthoDB" id="438291at2759"/>
<comment type="pathway">
    <text evidence="1">Amino-acid biosynthesis; L-arginine biosynthesis.</text>
</comment>
<dbReference type="SUPFAM" id="SSF53633">
    <property type="entry name" value="Carbamate kinase-like"/>
    <property type="match status" value="1"/>
</dbReference>
<evidence type="ECO:0000256" key="4">
    <source>
        <dbReference type="SAM" id="MobiDB-lite"/>
    </source>
</evidence>
<dbReference type="InterPro" id="IPR000182">
    <property type="entry name" value="GNAT_dom"/>
</dbReference>
<dbReference type="CDD" id="cd04301">
    <property type="entry name" value="NAT_SF"/>
    <property type="match status" value="1"/>
</dbReference>
<keyword evidence="3" id="KW-0012">Acyltransferase</keyword>
<dbReference type="NCBIfam" id="TIGR01890">
    <property type="entry name" value="N-Ac-Glu-synth"/>
    <property type="match status" value="1"/>
</dbReference>
<dbReference type="PANTHER" id="PTHR30602">
    <property type="entry name" value="AMINO-ACID ACETYLTRANSFERASE"/>
    <property type="match status" value="1"/>
</dbReference>
<dbReference type="GO" id="GO:0005737">
    <property type="term" value="C:cytoplasm"/>
    <property type="evidence" value="ECO:0007669"/>
    <property type="project" value="InterPro"/>
</dbReference>
<dbReference type="SUPFAM" id="SSF55729">
    <property type="entry name" value="Acyl-CoA N-acyltransferases (Nat)"/>
    <property type="match status" value="1"/>
</dbReference>
<dbReference type="InterPro" id="IPR036393">
    <property type="entry name" value="AceGlu_kinase-like_sf"/>
</dbReference>
<feature type="compositionally biased region" description="Low complexity" evidence="4">
    <location>
        <begin position="124"/>
        <end position="146"/>
    </location>
</feature>
<sequence length="691" mass="73176">MAAWTSAALGRPLPRSCPPSSSSSRGLLPRLVRVRLHHGVLHYSNHGRRHHGELHYSNSCVHNHGNGVHVVVAYKQRGVRPSRCMASSSSSSSSSSSVESSVPLPMDLPVDSSSSSGGGGGGSSSVDQPSRSRSSGRPAGDGAAGSEAMTNGSQSSESSSPTSSSTKQQQQQQDLEDVTPSFVHDLRAAAPYIKGHRGSTMVVALSPDPEQLSGTLGDVAMLVDMGINIVLVVGAYLTSADDLPPACAKPVCDESLRETAGTCGVLREEVMRRLSLGQSVGAMRRHVSASNSNPTFGAPLRVVEGNFLFARALGVVAGVDYGNAGVVSSIDTSGIKHQLKQGNVVLVTNIAYSVMGEALLCHPLDVGVTLAAKLQADKLFLLLNGDRKPKTTHALPQWIPLERVLKETATKNQESPDDVESTKGAIEQVGGALASRYDGPDLDTGAPLAWLSRTSPPELSAALEACSRGVTRCHILSAARCGTHGDLLTELFTRTGIGCMVSRNLYEGIRVAAAKDFVAVREMLLDGEKEGRLRARSDDELRASIASGTFYVLELDGSIVGCGALLFDDGVDADLNGSQCEGSAIRPVELAAMYVSKKFRGSFRGDAILDYLEQEARFRSASHVYILTTRTAGWFVARGFEKLGPGHVAGVNFLPSARVKCIEPSRNALLYAKALLEWDETDTCPGERIGF</sequence>
<dbReference type="InterPro" id="IPR016181">
    <property type="entry name" value="Acyl_CoA_acyltransferase"/>
</dbReference>
<dbReference type="PROSITE" id="PS51186">
    <property type="entry name" value="GNAT"/>
    <property type="match status" value="1"/>
</dbReference>
<gene>
    <name evidence="6" type="ORF">PPROV_001078600</name>
</gene>
<feature type="compositionally biased region" description="Low complexity" evidence="4">
    <location>
        <begin position="153"/>
        <end position="173"/>
    </location>
</feature>
<dbReference type="EMBL" id="BNJQ01000038">
    <property type="protein sequence ID" value="GHP12059.1"/>
    <property type="molecule type" value="Genomic_DNA"/>
</dbReference>
<proteinExistence type="predicted"/>
<organism evidence="6 7">
    <name type="scientific">Pycnococcus provasolii</name>
    <dbReference type="NCBI Taxonomy" id="41880"/>
    <lineage>
        <taxon>Eukaryota</taxon>
        <taxon>Viridiplantae</taxon>
        <taxon>Chlorophyta</taxon>
        <taxon>Pseudoscourfieldiophyceae</taxon>
        <taxon>Pseudoscourfieldiales</taxon>
        <taxon>Pycnococcaceae</taxon>
        <taxon>Pycnococcus</taxon>
    </lineage>
</organism>
<feature type="compositionally biased region" description="Low complexity" evidence="4">
    <location>
        <begin position="9"/>
        <end position="26"/>
    </location>
</feature>
<dbReference type="AlphaFoldDB" id="A0A830I4U9"/>
<keyword evidence="2" id="KW-0808">Transferase</keyword>
<dbReference type="Gene3D" id="3.40.630.30">
    <property type="match status" value="1"/>
</dbReference>
<feature type="domain" description="N-acetyltransferase" evidence="5">
    <location>
        <begin position="507"/>
        <end position="676"/>
    </location>
</feature>
<dbReference type="PANTHER" id="PTHR30602:SF12">
    <property type="entry name" value="AMINO-ACID ACETYLTRANSFERASE NAGS1, CHLOROPLASTIC-RELATED"/>
    <property type="match status" value="1"/>
</dbReference>
<dbReference type="InterPro" id="IPR010167">
    <property type="entry name" value="NH2A_AcTrfase"/>
</dbReference>
<dbReference type="Pfam" id="PF13508">
    <property type="entry name" value="Acetyltransf_7"/>
    <property type="match status" value="1"/>
</dbReference>
<protein>
    <recommendedName>
        <fullName evidence="5">N-acetyltransferase domain-containing protein</fullName>
    </recommendedName>
</protein>
<evidence type="ECO:0000256" key="2">
    <source>
        <dbReference type="ARBA" id="ARBA00022679"/>
    </source>
</evidence>
<name>A0A830I4U9_9CHLO</name>
<evidence type="ECO:0000256" key="1">
    <source>
        <dbReference type="ARBA" id="ARBA00004730"/>
    </source>
</evidence>
<reference evidence="6" key="1">
    <citation type="submission" date="2020-10" db="EMBL/GenBank/DDBJ databases">
        <title>Unveiling of a novel bifunctional photoreceptor, Dualchrome1, isolated from a cosmopolitan green alga.</title>
        <authorList>
            <person name="Suzuki S."/>
            <person name="Kawachi M."/>
        </authorList>
    </citation>
    <scope>NUCLEOTIDE SEQUENCE</scope>
    <source>
        <strain evidence="6">NIES 2893</strain>
    </source>
</reference>
<evidence type="ECO:0000313" key="7">
    <source>
        <dbReference type="Proteomes" id="UP000660262"/>
    </source>
</evidence>
<comment type="caution">
    <text evidence="6">The sequence shown here is derived from an EMBL/GenBank/DDBJ whole genome shotgun (WGS) entry which is preliminary data.</text>
</comment>
<dbReference type="UniPathway" id="UPA00068">
    <property type="reaction ID" value="UER00106"/>
</dbReference>
<evidence type="ECO:0000259" key="5">
    <source>
        <dbReference type="PROSITE" id="PS51186"/>
    </source>
</evidence>
<accession>A0A830I4U9</accession>
<dbReference type="Proteomes" id="UP000660262">
    <property type="component" value="Unassembled WGS sequence"/>
</dbReference>
<keyword evidence="7" id="KW-1185">Reference proteome</keyword>
<dbReference type="GO" id="GO:0004042">
    <property type="term" value="F:L-glutamate N-acetyltransferase activity"/>
    <property type="evidence" value="ECO:0007669"/>
    <property type="project" value="InterPro"/>
</dbReference>
<dbReference type="Gene3D" id="3.40.1160.10">
    <property type="entry name" value="Acetylglutamate kinase-like"/>
    <property type="match status" value="1"/>
</dbReference>
<feature type="region of interest" description="Disordered" evidence="4">
    <location>
        <begin position="1"/>
        <end position="26"/>
    </location>
</feature>
<dbReference type="GO" id="GO:0006526">
    <property type="term" value="P:L-arginine biosynthetic process"/>
    <property type="evidence" value="ECO:0007669"/>
    <property type="project" value="UniProtKB-UniPathway"/>
</dbReference>
<feature type="compositionally biased region" description="Low complexity" evidence="4">
    <location>
        <begin position="87"/>
        <end position="102"/>
    </location>
</feature>
<evidence type="ECO:0000313" key="6">
    <source>
        <dbReference type="EMBL" id="GHP12059.1"/>
    </source>
</evidence>
<feature type="region of interest" description="Disordered" evidence="4">
    <location>
        <begin position="83"/>
        <end position="176"/>
    </location>
</feature>
<evidence type="ECO:0000256" key="3">
    <source>
        <dbReference type="ARBA" id="ARBA00023315"/>
    </source>
</evidence>